<protein>
    <submittedName>
        <fullName evidence="1">Uncharacterized protein</fullName>
    </submittedName>
</protein>
<reference evidence="1" key="1">
    <citation type="submission" date="2019-12" db="EMBL/GenBank/DDBJ databases">
        <title>Genome sequencing and annotation of Brassica cretica.</title>
        <authorList>
            <person name="Studholme D.J."/>
            <person name="Sarris P."/>
        </authorList>
    </citation>
    <scope>NUCLEOTIDE SEQUENCE</scope>
    <source>
        <strain evidence="1">PFS-109/04</strain>
        <tissue evidence="1">Leaf</tissue>
    </source>
</reference>
<evidence type="ECO:0000313" key="2">
    <source>
        <dbReference type="Proteomes" id="UP000712600"/>
    </source>
</evidence>
<sequence length="101" mass="11004">MRSVEGYVRWCLVSCGLDGQVAKLRLSTWKFSASSSFSSPTLEESRVAINMSASFFDLVYEGFNISASFFDLVDDTVGFNISACFSISLTTLVGFNISASL</sequence>
<gene>
    <name evidence="1" type="ORF">F2Q69_00059135</name>
</gene>
<proteinExistence type="predicted"/>
<evidence type="ECO:0000313" key="1">
    <source>
        <dbReference type="EMBL" id="KAF3574700.1"/>
    </source>
</evidence>
<dbReference type="Proteomes" id="UP000712600">
    <property type="component" value="Unassembled WGS sequence"/>
</dbReference>
<accession>A0A8S9RP79</accession>
<dbReference type="AlphaFoldDB" id="A0A8S9RP79"/>
<comment type="caution">
    <text evidence="1">The sequence shown here is derived from an EMBL/GenBank/DDBJ whole genome shotgun (WGS) entry which is preliminary data.</text>
</comment>
<organism evidence="1 2">
    <name type="scientific">Brassica cretica</name>
    <name type="common">Mustard</name>
    <dbReference type="NCBI Taxonomy" id="69181"/>
    <lineage>
        <taxon>Eukaryota</taxon>
        <taxon>Viridiplantae</taxon>
        <taxon>Streptophyta</taxon>
        <taxon>Embryophyta</taxon>
        <taxon>Tracheophyta</taxon>
        <taxon>Spermatophyta</taxon>
        <taxon>Magnoliopsida</taxon>
        <taxon>eudicotyledons</taxon>
        <taxon>Gunneridae</taxon>
        <taxon>Pentapetalae</taxon>
        <taxon>rosids</taxon>
        <taxon>malvids</taxon>
        <taxon>Brassicales</taxon>
        <taxon>Brassicaceae</taxon>
        <taxon>Brassiceae</taxon>
        <taxon>Brassica</taxon>
    </lineage>
</organism>
<name>A0A8S9RP79_BRACR</name>
<dbReference type="EMBL" id="QGKX02000095">
    <property type="protein sequence ID" value="KAF3574700.1"/>
    <property type="molecule type" value="Genomic_DNA"/>
</dbReference>